<dbReference type="AlphaFoldDB" id="Q06GD3"/>
<evidence type="ECO:0000313" key="2">
    <source>
        <dbReference type="EMBL" id="ABI79378.1"/>
    </source>
</evidence>
<keyword evidence="2" id="KW-0614">Plasmid</keyword>
<evidence type="ECO:0000256" key="1">
    <source>
        <dbReference type="SAM" id="MobiDB-lite"/>
    </source>
</evidence>
<feature type="region of interest" description="Disordered" evidence="1">
    <location>
        <begin position="18"/>
        <end position="50"/>
    </location>
</feature>
<dbReference type="EMBL" id="DQ888171">
    <property type="protein sequence ID" value="ABI79378.1"/>
    <property type="molecule type" value="Genomic_DNA"/>
</dbReference>
<proteinExistence type="predicted"/>
<reference evidence="2" key="1">
    <citation type="submission" date="2006-08" db="EMBL/GenBank/DDBJ databases">
        <title>The complete nucleotide sequence of Nocardia linear plasmid pNSL1.</title>
        <authorList>
            <person name="Zhu Y."/>
            <person name="Xu M."/>
            <person name="Qin Z."/>
        </authorList>
    </citation>
    <scope>NUCLEOTIDE SEQUENCE</scope>
    <source>
        <strain evidence="2">NS1</strain>
        <plasmid evidence="2">pNSL1</plasmid>
    </source>
</reference>
<evidence type="ECO:0008006" key="3">
    <source>
        <dbReference type="Google" id="ProtNLM"/>
    </source>
</evidence>
<geneLocation type="plasmid" evidence="2">
    <name>pNSL1</name>
</geneLocation>
<name>Q06GD3_9NOCA</name>
<organism evidence="2">
    <name type="scientific">Rhodococcus sp. NS1</name>
    <dbReference type="NCBI Taxonomy" id="402236"/>
    <lineage>
        <taxon>Bacteria</taxon>
        <taxon>Bacillati</taxon>
        <taxon>Actinomycetota</taxon>
        <taxon>Actinomycetes</taxon>
        <taxon>Mycobacteriales</taxon>
        <taxon>Nocardiaceae</taxon>
        <taxon>Rhodococcus</taxon>
    </lineage>
</organism>
<accession>Q06GD3</accession>
<sequence length="250" mass="25413">MESKVDTIAHLRNRIAAIPGRPNDPRLRPSSTARGPHTETARPPALGTARGVLPVPEPLAPLLPHGGLLRGSTVHVTGATALRLGLLASVTGSGGWAGVIGSPNLGLLAGVEMGADLARCALVPDPGADPLAVAAVLLDGLDLVVLSLGGASIPPSRARAIAARTRNNGAVLVVADGSWPTVDLNLDAQVVGYRGLGGGDGGRITGLDLTVEARARGRLPQRGNITLTGHSDGLRWISRPAAPEMLKVAQ</sequence>
<gene>
    <name evidence="2" type="ORF">PNSL1.050</name>
</gene>
<protein>
    <recommendedName>
        <fullName evidence="3">Protein RecA</fullName>
    </recommendedName>
</protein>